<feature type="region of interest" description="Disordered" evidence="1">
    <location>
        <begin position="247"/>
        <end position="271"/>
    </location>
</feature>
<feature type="region of interest" description="Disordered" evidence="1">
    <location>
        <begin position="415"/>
        <end position="552"/>
    </location>
</feature>
<organism evidence="4 5">
    <name type="scientific">Linnemannia elongata AG-77</name>
    <dbReference type="NCBI Taxonomy" id="1314771"/>
    <lineage>
        <taxon>Eukaryota</taxon>
        <taxon>Fungi</taxon>
        <taxon>Fungi incertae sedis</taxon>
        <taxon>Mucoromycota</taxon>
        <taxon>Mortierellomycotina</taxon>
        <taxon>Mortierellomycetes</taxon>
        <taxon>Mortierellales</taxon>
        <taxon>Mortierellaceae</taxon>
        <taxon>Linnemannia</taxon>
    </lineage>
</organism>
<dbReference type="SMART" id="SM00584">
    <property type="entry name" value="TLDc"/>
    <property type="match status" value="1"/>
</dbReference>
<feature type="compositionally biased region" description="Low complexity" evidence="1">
    <location>
        <begin position="495"/>
        <end position="509"/>
    </location>
</feature>
<feature type="compositionally biased region" description="Polar residues" evidence="1">
    <location>
        <begin position="510"/>
        <end position="530"/>
    </location>
</feature>
<dbReference type="Gene3D" id="3.30.710.10">
    <property type="entry name" value="Potassium Channel Kv1.1, Chain A"/>
    <property type="match status" value="1"/>
</dbReference>
<dbReference type="InterPro" id="IPR000210">
    <property type="entry name" value="BTB/POZ_dom"/>
</dbReference>
<name>A0A197JER7_9FUNG</name>
<evidence type="ECO:0008006" key="6">
    <source>
        <dbReference type="Google" id="ProtNLM"/>
    </source>
</evidence>
<dbReference type="Pfam" id="PF07534">
    <property type="entry name" value="TLD"/>
    <property type="match status" value="1"/>
</dbReference>
<reference evidence="4 5" key="1">
    <citation type="submission" date="2016-05" db="EMBL/GenBank/DDBJ databases">
        <title>Genome sequencing reveals origins of a unique bacterial endosymbiosis in the earliest lineages of terrestrial Fungi.</title>
        <authorList>
            <consortium name="DOE Joint Genome Institute"/>
            <person name="Uehling J."/>
            <person name="Gryganskyi A."/>
            <person name="Hameed K."/>
            <person name="Tschaplinski T."/>
            <person name="Misztal P."/>
            <person name="Wu S."/>
            <person name="Desiro A."/>
            <person name="Vande Pol N."/>
            <person name="Du Z.-Y."/>
            <person name="Zienkiewicz A."/>
            <person name="Zienkiewicz K."/>
            <person name="Morin E."/>
            <person name="Tisserant E."/>
            <person name="Splivallo R."/>
            <person name="Hainaut M."/>
            <person name="Henrissat B."/>
            <person name="Ohm R."/>
            <person name="Kuo A."/>
            <person name="Yan J."/>
            <person name="Lipzen A."/>
            <person name="Nolan M."/>
            <person name="Labutti K."/>
            <person name="Barry K."/>
            <person name="Goldstein A."/>
            <person name="Labbe J."/>
            <person name="Schadt C."/>
            <person name="Tuskan G."/>
            <person name="Grigoriev I."/>
            <person name="Martin F."/>
            <person name="Vilgalys R."/>
            <person name="Bonito G."/>
        </authorList>
    </citation>
    <scope>NUCLEOTIDE SEQUENCE [LARGE SCALE GENOMIC DNA]</scope>
    <source>
        <strain evidence="4 5">AG-77</strain>
    </source>
</reference>
<dbReference type="AlphaFoldDB" id="A0A197JER7"/>
<gene>
    <name evidence="4" type="ORF">K457DRAFT_36892</name>
</gene>
<protein>
    <recommendedName>
        <fullName evidence="6">BTB domain-containing protein</fullName>
    </recommendedName>
</protein>
<dbReference type="Proteomes" id="UP000078512">
    <property type="component" value="Unassembled WGS sequence"/>
</dbReference>
<feature type="compositionally biased region" description="Low complexity" evidence="1">
    <location>
        <begin position="252"/>
        <end position="266"/>
    </location>
</feature>
<dbReference type="OrthoDB" id="298084at2759"/>
<feature type="compositionally biased region" description="Low complexity" evidence="1">
    <location>
        <begin position="531"/>
        <end position="541"/>
    </location>
</feature>
<evidence type="ECO:0000256" key="1">
    <source>
        <dbReference type="SAM" id="MobiDB-lite"/>
    </source>
</evidence>
<feature type="domain" description="TLDc" evidence="3">
    <location>
        <begin position="529"/>
        <end position="707"/>
    </location>
</feature>
<keyword evidence="5" id="KW-1185">Reference proteome</keyword>
<dbReference type="PANTHER" id="PTHR24410">
    <property type="entry name" value="HL07962P-RELATED"/>
    <property type="match status" value="1"/>
</dbReference>
<dbReference type="CDD" id="cd14733">
    <property type="entry name" value="BACK"/>
    <property type="match status" value="1"/>
</dbReference>
<evidence type="ECO:0000259" key="2">
    <source>
        <dbReference type="PROSITE" id="PS50097"/>
    </source>
</evidence>
<dbReference type="STRING" id="1314771.A0A197JER7"/>
<proteinExistence type="predicted"/>
<sequence length="714" mass="77535">MPVYSNPDALGADFLRLVNSPVGADVRLIIGEEKVVMHGHSLILQIRSEYFARALTTDWKESHQGNIIHKPNILPAIFLQILQFLYTGLIDLSETTVMDLIRAADELCLDDLLFGCERFALTMLCRDNVLEMVELASRHRLGQLKSECLDFIAANIDHLKRGRGICQVEDGILKDILAMDQLDLDELEVWKIAVRWAYFQLGLDWETCPLVEFPKGTGCIVVQPVPDPEEDSTNDSSYHDQQKQLFIKKDSSGSGSPGSMSSSSSLSEDEMADARVPLGGTTVRLSTSRQQDLDEDGFRSASHSVFQRNDACHKIINLPISVHEDLARRILPLLSSIRFLRIPSMDFLRLIEGTGLLPMYLCAKVYRHHSVPSMSDPYQPSLRRRMAFSTILSKDHKEILLEWLQAAIQGGQSGSGTAGYGWHRSRSTTANSSTTTTVTATSPRSGTAPISLSTSPSSSSSSSLASGAIPGNSPPAYWSRSVNSNSTSTASHRLSSPAATTSSTTNTSTLGHRSTRSGSGYSTLTHSGSYTTHPTNTSQSPTSPPHVQSQLPLPKLTLQYRATRDGFAAHNFHMACDQRGPTLTVVRADNGTIFGGYNSSSWSSHPSGVYSTSRVNFLFTLKGPGLLTRENMVFGVKGDGNAAAYNKADCGPTFGVGHDLYLASNCDITCQSSSTMPSSYNGPGASTAALAGSLYFRVQEYEVFLVQSSATSSS</sequence>
<dbReference type="InterPro" id="IPR051481">
    <property type="entry name" value="BTB-POZ/Galectin-3-binding"/>
</dbReference>
<dbReference type="InterPro" id="IPR006571">
    <property type="entry name" value="TLDc_dom"/>
</dbReference>
<dbReference type="PANTHER" id="PTHR24410:SF23">
    <property type="entry name" value="BTB DOMAIN-CONTAINING PROTEIN-RELATED"/>
    <property type="match status" value="1"/>
</dbReference>
<dbReference type="EMBL" id="KV442136">
    <property type="protein sequence ID" value="OAQ22924.1"/>
    <property type="molecule type" value="Genomic_DNA"/>
</dbReference>
<dbReference type="Gene3D" id="1.25.40.420">
    <property type="match status" value="1"/>
</dbReference>
<feature type="domain" description="BTB" evidence="2">
    <location>
        <begin position="24"/>
        <end position="94"/>
    </location>
</feature>
<evidence type="ECO:0000313" key="5">
    <source>
        <dbReference type="Proteomes" id="UP000078512"/>
    </source>
</evidence>
<accession>A0A197JER7</accession>
<feature type="compositionally biased region" description="Low complexity" evidence="1">
    <location>
        <begin position="427"/>
        <end position="471"/>
    </location>
</feature>
<dbReference type="Pfam" id="PF07707">
    <property type="entry name" value="BACK"/>
    <property type="match status" value="1"/>
</dbReference>
<evidence type="ECO:0000313" key="4">
    <source>
        <dbReference type="EMBL" id="OAQ22924.1"/>
    </source>
</evidence>
<feature type="compositionally biased region" description="Polar residues" evidence="1">
    <location>
        <begin position="480"/>
        <end position="494"/>
    </location>
</feature>
<dbReference type="Pfam" id="PF00651">
    <property type="entry name" value="BTB"/>
    <property type="match status" value="1"/>
</dbReference>
<evidence type="ECO:0000259" key="3">
    <source>
        <dbReference type="PROSITE" id="PS51886"/>
    </source>
</evidence>
<dbReference type="PROSITE" id="PS51886">
    <property type="entry name" value="TLDC"/>
    <property type="match status" value="1"/>
</dbReference>
<dbReference type="PROSITE" id="PS50097">
    <property type="entry name" value="BTB"/>
    <property type="match status" value="1"/>
</dbReference>
<dbReference type="SUPFAM" id="SSF54695">
    <property type="entry name" value="POZ domain"/>
    <property type="match status" value="1"/>
</dbReference>
<dbReference type="SMART" id="SM00225">
    <property type="entry name" value="BTB"/>
    <property type="match status" value="1"/>
</dbReference>
<dbReference type="InterPro" id="IPR011333">
    <property type="entry name" value="SKP1/BTB/POZ_sf"/>
</dbReference>
<dbReference type="InterPro" id="IPR011705">
    <property type="entry name" value="BACK"/>
</dbReference>